<dbReference type="Proteomes" id="UP001526426">
    <property type="component" value="Unassembled WGS sequence"/>
</dbReference>
<dbReference type="Pfam" id="PF09157">
    <property type="entry name" value="TruB-C_2"/>
    <property type="match status" value="1"/>
</dbReference>
<evidence type="ECO:0000256" key="2">
    <source>
        <dbReference type="ARBA" id="ARBA00005642"/>
    </source>
</evidence>
<organism evidence="9 10">
    <name type="scientific">Spirulina subsalsa FACHB-351</name>
    <dbReference type="NCBI Taxonomy" id="234711"/>
    <lineage>
        <taxon>Bacteria</taxon>
        <taxon>Bacillati</taxon>
        <taxon>Cyanobacteriota</taxon>
        <taxon>Cyanophyceae</taxon>
        <taxon>Spirulinales</taxon>
        <taxon>Spirulinaceae</taxon>
        <taxon>Spirulina</taxon>
    </lineage>
</organism>
<comment type="similarity">
    <text evidence="2 5">Belongs to the pseudouridine synthase TruB family. Type 1 subfamily.</text>
</comment>
<evidence type="ECO:0000256" key="3">
    <source>
        <dbReference type="ARBA" id="ARBA00022694"/>
    </source>
</evidence>
<dbReference type="PANTHER" id="PTHR13767:SF2">
    <property type="entry name" value="PSEUDOURIDYLATE SYNTHASE TRUB1"/>
    <property type="match status" value="1"/>
</dbReference>
<feature type="domain" description="tRNA pseudouridylate synthase B C-terminal" evidence="8">
    <location>
        <begin position="162"/>
        <end position="202"/>
    </location>
</feature>
<dbReference type="InterPro" id="IPR020103">
    <property type="entry name" value="PsdUridine_synth_cat_dom_sf"/>
</dbReference>
<evidence type="ECO:0000259" key="7">
    <source>
        <dbReference type="Pfam" id="PF09157"/>
    </source>
</evidence>
<name>A0ABT3L0F2_9CYAN</name>
<comment type="function">
    <text evidence="5">Responsible for synthesis of pseudouridine from uracil-55 in the psi GC loop of transfer RNAs.</text>
</comment>
<dbReference type="InterPro" id="IPR014780">
    <property type="entry name" value="tRNA_psdUridine_synth_TruB"/>
</dbReference>
<proteinExistence type="inferred from homology"/>
<dbReference type="Gene3D" id="3.30.2350.10">
    <property type="entry name" value="Pseudouridine synthase"/>
    <property type="match status" value="1"/>
</dbReference>
<evidence type="ECO:0000256" key="5">
    <source>
        <dbReference type="HAMAP-Rule" id="MF_01080"/>
    </source>
</evidence>
<feature type="domain" description="Pseudouridine synthase II N-terminal" evidence="6">
    <location>
        <begin position="11"/>
        <end position="161"/>
    </location>
</feature>
<feature type="active site" description="Nucleophile" evidence="5">
    <location>
        <position position="26"/>
    </location>
</feature>
<evidence type="ECO:0000256" key="4">
    <source>
        <dbReference type="ARBA" id="ARBA00023235"/>
    </source>
</evidence>
<keyword evidence="10" id="KW-1185">Reference proteome</keyword>
<dbReference type="Gene3D" id="2.30.130.10">
    <property type="entry name" value="PUA domain"/>
    <property type="match status" value="1"/>
</dbReference>
<dbReference type="InterPro" id="IPR036974">
    <property type="entry name" value="PUA_sf"/>
</dbReference>
<dbReference type="CDD" id="cd02573">
    <property type="entry name" value="PseudoU_synth_EcTruB"/>
    <property type="match status" value="1"/>
</dbReference>
<dbReference type="EMBL" id="JAIHOM010000005">
    <property type="protein sequence ID" value="MCW6034965.1"/>
    <property type="molecule type" value="Genomic_DNA"/>
</dbReference>
<protein>
    <recommendedName>
        <fullName evidence="5">tRNA pseudouridine synthase B</fullName>
        <ecNumber evidence="5">5.4.99.25</ecNumber>
    </recommendedName>
    <alternativeName>
        <fullName evidence="5">tRNA pseudouridine(55) synthase</fullName>
        <shortName evidence="5">Psi55 synthase</shortName>
    </alternativeName>
    <alternativeName>
        <fullName evidence="5">tRNA pseudouridylate synthase</fullName>
    </alternativeName>
    <alternativeName>
        <fullName evidence="5">tRNA-uridine isomerase</fullName>
    </alternativeName>
</protein>
<dbReference type="InterPro" id="IPR032819">
    <property type="entry name" value="TruB_C"/>
</dbReference>
<evidence type="ECO:0000256" key="1">
    <source>
        <dbReference type="ARBA" id="ARBA00000385"/>
    </source>
</evidence>
<feature type="domain" description="tRNA pseudouridine synthase II TruB subfamily 1 C-terminal" evidence="7">
    <location>
        <begin position="222"/>
        <end position="278"/>
    </location>
</feature>
<gene>
    <name evidence="5 9" type="primary">truB</name>
    <name evidence="9" type="ORF">K4A83_01580</name>
</gene>
<comment type="caution">
    <text evidence="9">The sequence shown here is derived from an EMBL/GenBank/DDBJ whole genome shotgun (WGS) entry which is preliminary data.</text>
</comment>
<dbReference type="InterPro" id="IPR002501">
    <property type="entry name" value="PsdUridine_synth_N"/>
</dbReference>
<dbReference type="SUPFAM" id="SSF55120">
    <property type="entry name" value="Pseudouridine synthase"/>
    <property type="match status" value="1"/>
</dbReference>
<dbReference type="NCBIfam" id="TIGR00431">
    <property type="entry name" value="TruB"/>
    <property type="match status" value="1"/>
</dbReference>
<dbReference type="HAMAP" id="MF_01080">
    <property type="entry name" value="TruB_bact"/>
    <property type="match status" value="1"/>
</dbReference>
<dbReference type="CDD" id="cd21152">
    <property type="entry name" value="PUA_TruB_bacterial"/>
    <property type="match status" value="1"/>
</dbReference>
<accession>A0ABT3L0F2</accession>
<keyword evidence="3 5" id="KW-0819">tRNA processing</keyword>
<evidence type="ECO:0000259" key="6">
    <source>
        <dbReference type="Pfam" id="PF01509"/>
    </source>
</evidence>
<comment type="catalytic activity">
    <reaction evidence="1 5">
        <text>uridine(55) in tRNA = pseudouridine(55) in tRNA</text>
        <dbReference type="Rhea" id="RHEA:42532"/>
        <dbReference type="Rhea" id="RHEA-COMP:10101"/>
        <dbReference type="Rhea" id="RHEA-COMP:10102"/>
        <dbReference type="ChEBI" id="CHEBI:65314"/>
        <dbReference type="ChEBI" id="CHEBI:65315"/>
        <dbReference type="EC" id="5.4.99.25"/>
    </reaction>
</comment>
<dbReference type="EC" id="5.4.99.25" evidence="5"/>
<dbReference type="Pfam" id="PF16198">
    <property type="entry name" value="TruB_C_2"/>
    <property type="match status" value="1"/>
</dbReference>
<keyword evidence="4 5" id="KW-0413">Isomerase</keyword>
<dbReference type="InterPro" id="IPR015240">
    <property type="entry name" value="tRNA_sdUridine_synth_fam1_C"/>
</dbReference>
<dbReference type="PANTHER" id="PTHR13767">
    <property type="entry name" value="TRNA-PSEUDOURIDINE SYNTHASE"/>
    <property type="match status" value="1"/>
</dbReference>
<dbReference type="GO" id="GO:0160148">
    <property type="term" value="F:tRNA pseudouridine(55) synthase activity"/>
    <property type="evidence" value="ECO:0007669"/>
    <property type="project" value="UniProtKB-EC"/>
</dbReference>
<evidence type="ECO:0000313" key="10">
    <source>
        <dbReference type="Proteomes" id="UP001526426"/>
    </source>
</evidence>
<evidence type="ECO:0000313" key="9">
    <source>
        <dbReference type="EMBL" id="MCW6034965.1"/>
    </source>
</evidence>
<sequence length="297" mass="31640">MTSHDCVARVRRLLKLKRVGHGGTLDPAATGVLPIALGNATRLLQYLPEGKSYRARIHLGMCTSTDDLEGEVLATTSAEGVTQEGVEGLLREFVGEIEQVPPVYSAIKQGGKPLYARARAGEVVEVPKRVVRIDRVALVSWQAGELAELEVDIDCGGGTYIRSIARDLGEKLGVGGTLAHLTRTLSCGMSLGESVTLEELAAQVGEGCFMPLGVDGPLGHLPKVVLQEEEAQRWCQGQGVLCPLGKSGLFLRVYNDQGFLGIGLGQGEGEIMQLVPKTVISNQVRSCAWAPNRESGS</sequence>
<reference evidence="9 10" key="1">
    <citation type="submission" date="2021-08" db="EMBL/GenBank/DDBJ databases">
        <title>Draft genome sequence of Spirulina subsalsa with high tolerance to salinity and hype-accumulation of phycocyanin.</title>
        <authorList>
            <person name="Pei H."/>
            <person name="Jiang L."/>
        </authorList>
    </citation>
    <scope>NUCLEOTIDE SEQUENCE [LARGE SCALE GENOMIC DNA]</scope>
    <source>
        <strain evidence="9 10">FACHB-351</strain>
    </source>
</reference>
<evidence type="ECO:0000259" key="8">
    <source>
        <dbReference type="Pfam" id="PF16198"/>
    </source>
</evidence>
<dbReference type="Pfam" id="PF01509">
    <property type="entry name" value="TruB_N"/>
    <property type="match status" value="1"/>
</dbReference>